<proteinExistence type="predicted"/>
<dbReference type="EMBL" id="SSOP01000092">
    <property type="protein sequence ID" value="KAB5591729.1"/>
    <property type="molecule type" value="Genomic_DNA"/>
</dbReference>
<feature type="transmembrane region" description="Helical" evidence="1">
    <location>
        <begin position="32"/>
        <end position="49"/>
    </location>
</feature>
<dbReference type="Pfam" id="PF20151">
    <property type="entry name" value="DUF6533"/>
    <property type="match status" value="1"/>
</dbReference>
<sequence>MDKWSRGILTTAYDADISGLEEMENLVIGMQITRYLALASLTILMYDIVSTMSMESKYVWPSPWNFGRIIFHFNRFFAPALQILHLVCKLKFRVSDPRRRLNTLAALFRQNPTSQLPWVLVALLATGLGLSLPPLFFVMFGFKQDVHMRANPAPDVIPGCLFGGLAKWVWIPYVGSTLYETLLFGLTVYRVYMAEYELPIINRLYRDGTYYYVIVLAANLFTMIGTKFPLLSGCATGSGFLGSVMSVMCSRMLLSTKSFETKRHESSQERTMSETIRVPRSHRVKDATFWGIIEVNRTKLHIHVQDSEQGRGPGVQLQALPVMHIPGGPALRNGWARRDSEGEIVTRPT</sequence>
<dbReference type="InterPro" id="IPR045340">
    <property type="entry name" value="DUF6533"/>
</dbReference>
<keyword evidence="1" id="KW-0472">Membrane</keyword>
<evidence type="ECO:0000313" key="4">
    <source>
        <dbReference type="Proteomes" id="UP000383932"/>
    </source>
</evidence>
<accession>A0A5N5QJB0</accession>
<evidence type="ECO:0000256" key="1">
    <source>
        <dbReference type="SAM" id="Phobius"/>
    </source>
</evidence>
<keyword evidence="1" id="KW-1133">Transmembrane helix</keyword>
<dbReference type="Proteomes" id="UP000383932">
    <property type="component" value="Unassembled WGS sequence"/>
</dbReference>
<gene>
    <name evidence="3" type="ORF">CTheo_4843</name>
</gene>
<name>A0A5N5QJB0_9AGAM</name>
<keyword evidence="1 3" id="KW-0812">Transmembrane</keyword>
<protein>
    <submittedName>
        <fullName evidence="3">Transmembrane protein</fullName>
    </submittedName>
</protein>
<organism evidence="3 4">
    <name type="scientific">Ceratobasidium theobromae</name>
    <dbReference type="NCBI Taxonomy" id="1582974"/>
    <lineage>
        <taxon>Eukaryota</taxon>
        <taxon>Fungi</taxon>
        <taxon>Dikarya</taxon>
        <taxon>Basidiomycota</taxon>
        <taxon>Agaricomycotina</taxon>
        <taxon>Agaricomycetes</taxon>
        <taxon>Cantharellales</taxon>
        <taxon>Ceratobasidiaceae</taxon>
        <taxon>Ceratobasidium</taxon>
    </lineage>
</organism>
<feature type="domain" description="DUF6533" evidence="2">
    <location>
        <begin position="35"/>
        <end position="79"/>
    </location>
</feature>
<reference evidence="3 4" key="1">
    <citation type="journal article" date="2019" name="Fungal Biol. Biotechnol.">
        <title>Draft genome sequence of fastidious pathogen Ceratobasidium theobromae, which causes vascular-streak dieback in Theobroma cacao.</title>
        <authorList>
            <person name="Ali S.S."/>
            <person name="Asman A."/>
            <person name="Shao J."/>
            <person name="Firmansyah A.P."/>
            <person name="Susilo A.W."/>
            <person name="Rosmana A."/>
            <person name="McMahon P."/>
            <person name="Junaid M."/>
            <person name="Guest D."/>
            <person name="Kheng T.Y."/>
            <person name="Meinhardt L.W."/>
            <person name="Bailey B.A."/>
        </authorList>
    </citation>
    <scope>NUCLEOTIDE SEQUENCE [LARGE SCALE GENOMIC DNA]</scope>
    <source>
        <strain evidence="3 4">CT2</strain>
    </source>
</reference>
<dbReference type="OrthoDB" id="2958007at2759"/>
<feature type="transmembrane region" description="Helical" evidence="1">
    <location>
        <begin position="118"/>
        <end position="142"/>
    </location>
</feature>
<feature type="transmembrane region" description="Helical" evidence="1">
    <location>
        <begin position="69"/>
        <end position="90"/>
    </location>
</feature>
<evidence type="ECO:0000259" key="2">
    <source>
        <dbReference type="Pfam" id="PF20151"/>
    </source>
</evidence>
<evidence type="ECO:0000313" key="3">
    <source>
        <dbReference type="EMBL" id="KAB5591729.1"/>
    </source>
</evidence>
<feature type="transmembrane region" description="Helical" evidence="1">
    <location>
        <begin position="170"/>
        <end position="192"/>
    </location>
</feature>
<feature type="transmembrane region" description="Helical" evidence="1">
    <location>
        <begin position="204"/>
        <end position="224"/>
    </location>
</feature>
<keyword evidence="4" id="KW-1185">Reference proteome</keyword>
<comment type="caution">
    <text evidence="3">The sequence shown here is derived from an EMBL/GenBank/DDBJ whole genome shotgun (WGS) entry which is preliminary data.</text>
</comment>
<dbReference type="AlphaFoldDB" id="A0A5N5QJB0"/>